<evidence type="ECO:0000256" key="1">
    <source>
        <dbReference type="SAM" id="Phobius"/>
    </source>
</evidence>
<dbReference type="Proteomes" id="UP000236333">
    <property type="component" value="Unassembled WGS sequence"/>
</dbReference>
<proteinExistence type="predicted"/>
<comment type="caution">
    <text evidence="2">The sequence shown here is derived from an EMBL/GenBank/DDBJ whole genome shotgun (WGS) entry which is preliminary data.</text>
</comment>
<gene>
    <name evidence="2" type="ORF">TSOC_003832</name>
</gene>
<sequence>MTDEGRAELQGMDILVLVPMLGNGYIFASGASAYCSISFNRERDTWRAGIWVDGKSVYLGWRQPSPTMRPHAHALPRAGGARVLAAAEGGCGAGRAEAWVGAEHPSLSVEGGRMLCAPPAALNLGSGP</sequence>
<dbReference type="AlphaFoldDB" id="A0A2J8AAN0"/>
<feature type="transmembrane region" description="Helical" evidence="1">
    <location>
        <begin position="14"/>
        <end position="37"/>
    </location>
</feature>
<evidence type="ECO:0000313" key="3">
    <source>
        <dbReference type="Proteomes" id="UP000236333"/>
    </source>
</evidence>
<evidence type="ECO:0000313" key="2">
    <source>
        <dbReference type="EMBL" id="PNH09572.1"/>
    </source>
</evidence>
<organism evidence="2 3">
    <name type="scientific">Tetrabaena socialis</name>
    <dbReference type="NCBI Taxonomy" id="47790"/>
    <lineage>
        <taxon>Eukaryota</taxon>
        <taxon>Viridiplantae</taxon>
        <taxon>Chlorophyta</taxon>
        <taxon>core chlorophytes</taxon>
        <taxon>Chlorophyceae</taxon>
        <taxon>CS clade</taxon>
        <taxon>Chlamydomonadales</taxon>
        <taxon>Tetrabaenaceae</taxon>
        <taxon>Tetrabaena</taxon>
    </lineage>
</organism>
<keyword evidence="1" id="KW-0472">Membrane</keyword>
<accession>A0A2J8AAN0</accession>
<keyword evidence="3" id="KW-1185">Reference proteome</keyword>
<keyword evidence="1" id="KW-0812">Transmembrane</keyword>
<keyword evidence="1" id="KW-1133">Transmembrane helix</keyword>
<reference evidence="2 3" key="1">
    <citation type="journal article" date="2017" name="Mol. Biol. Evol.">
        <title>The 4-celled Tetrabaena socialis nuclear genome reveals the essential components for genetic control of cell number at the origin of multicellularity in the volvocine lineage.</title>
        <authorList>
            <person name="Featherston J."/>
            <person name="Arakaki Y."/>
            <person name="Hanschen E.R."/>
            <person name="Ferris P.J."/>
            <person name="Michod R.E."/>
            <person name="Olson B.J.S.C."/>
            <person name="Nozaki H."/>
            <person name="Durand P.M."/>
        </authorList>
    </citation>
    <scope>NUCLEOTIDE SEQUENCE [LARGE SCALE GENOMIC DNA]</scope>
    <source>
        <strain evidence="2 3">NIES-571</strain>
    </source>
</reference>
<dbReference type="EMBL" id="PGGS01000085">
    <property type="protein sequence ID" value="PNH09572.1"/>
    <property type="molecule type" value="Genomic_DNA"/>
</dbReference>
<protein>
    <submittedName>
        <fullName evidence="2">Uncharacterized protein</fullName>
    </submittedName>
</protein>
<name>A0A2J8AAN0_9CHLO</name>